<evidence type="ECO:0000313" key="1">
    <source>
        <dbReference type="EMBL" id="CAG2126923.1"/>
    </source>
</evidence>
<keyword evidence="2" id="KW-1185">Reference proteome</keyword>
<protein>
    <submittedName>
        <fullName evidence="1">Uncharacterized protein</fullName>
    </submittedName>
</protein>
<dbReference type="InterPro" id="IPR023366">
    <property type="entry name" value="ATP_synth_asu-like_sf"/>
</dbReference>
<accession>A0A916NBX3</accession>
<comment type="caution">
    <text evidence="1">The sequence shown here is derived from an EMBL/GenBank/DDBJ whole genome shotgun (WGS) entry which is preliminary data.</text>
</comment>
<dbReference type="Gene3D" id="2.40.30.20">
    <property type="match status" value="1"/>
</dbReference>
<dbReference type="RefSeq" id="WP_211945259.1">
    <property type="nucleotide sequence ID" value="NZ_CAJPUY010000001.1"/>
</dbReference>
<dbReference type="Proteomes" id="UP000672934">
    <property type="component" value="Unassembled WGS sequence"/>
</dbReference>
<proteinExistence type="predicted"/>
<gene>
    <name evidence="1" type="ORF">LMG31506_00240</name>
</gene>
<name>A0A916NBX3_9BURK</name>
<evidence type="ECO:0000313" key="2">
    <source>
        <dbReference type="Proteomes" id="UP000672934"/>
    </source>
</evidence>
<reference evidence="1" key="1">
    <citation type="submission" date="2021-03" db="EMBL/GenBank/DDBJ databases">
        <authorList>
            <person name="Peeters C."/>
        </authorList>
    </citation>
    <scope>NUCLEOTIDE SEQUENCE</scope>
    <source>
        <strain evidence="1">LMG 31506</strain>
    </source>
</reference>
<dbReference type="EMBL" id="CAJPUY010000001">
    <property type="protein sequence ID" value="CAG2126923.1"/>
    <property type="molecule type" value="Genomic_DNA"/>
</dbReference>
<dbReference type="AlphaFoldDB" id="A0A916NBX3"/>
<organism evidence="1 2">
    <name type="scientific">Cupriavidus yeoncheonensis</name>
    <dbReference type="NCBI Taxonomy" id="1462994"/>
    <lineage>
        <taxon>Bacteria</taxon>
        <taxon>Pseudomonadati</taxon>
        <taxon>Pseudomonadota</taxon>
        <taxon>Betaproteobacteria</taxon>
        <taxon>Burkholderiales</taxon>
        <taxon>Burkholderiaceae</taxon>
        <taxon>Cupriavidus</taxon>
    </lineage>
</organism>
<sequence length="407" mass="42531">MPAVYPKLLTSQDYGAPTLPATAGSLIGVLDACLKDGYGSRPIGAVTVSGTTAQANVGTGHGLLAGQVILIAGANESQHNGEFKIAAIGQNTVTYTVPAGTPSPATGTITFKMAPLGWNKVFSGTNKAVYRTAATSNTVGLYLRVDDNPTALGFANRVAQVTAYELMTDVDTGFYAVPRPTQNTLNWPKSDNNTGTNGGVRNWAIYGDDRFFYFWVNPSQQQSVSMNGLTVGFGDLDAPQSIDAYGAMLTGYNYDSTQSASVGGGDLAYSIASPMTAYCPRPPNGIGTPQALYHLAPGVVSGSVSGNIAGLGIAWPDATTGGFFLNNVLCTDGKGFRGWLPGMHHIIQALPLGNATTAVIQHLGQIDGMRNLLGRKLGFMSSGAPQVATYIGSGYFFDLTGPIRNYN</sequence>